<evidence type="ECO:0000313" key="1">
    <source>
        <dbReference type="EMBL" id="KAH3666529.1"/>
    </source>
</evidence>
<dbReference type="EMBL" id="JAEUBE010000255">
    <property type="protein sequence ID" value="KAH3666529.1"/>
    <property type="molecule type" value="Genomic_DNA"/>
</dbReference>
<organism evidence="1 2">
    <name type="scientific">Ogataea philodendri</name>
    <dbReference type="NCBI Taxonomy" id="1378263"/>
    <lineage>
        <taxon>Eukaryota</taxon>
        <taxon>Fungi</taxon>
        <taxon>Dikarya</taxon>
        <taxon>Ascomycota</taxon>
        <taxon>Saccharomycotina</taxon>
        <taxon>Pichiomycetes</taxon>
        <taxon>Pichiales</taxon>
        <taxon>Pichiaceae</taxon>
        <taxon>Ogataea</taxon>
    </lineage>
</organism>
<protein>
    <submittedName>
        <fullName evidence="1">Uncharacterized protein</fullName>
    </submittedName>
</protein>
<accession>A0A9P8T5P3</accession>
<dbReference type="GeneID" id="70235491"/>
<reference evidence="1" key="1">
    <citation type="journal article" date="2021" name="Open Biol.">
        <title>Shared evolutionary footprints suggest mitochondrial oxidative damage underlies multiple complex I losses in fungi.</title>
        <authorList>
            <person name="Schikora-Tamarit M.A."/>
            <person name="Marcet-Houben M."/>
            <person name="Nosek J."/>
            <person name="Gabaldon T."/>
        </authorList>
    </citation>
    <scope>NUCLEOTIDE SEQUENCE</scope>
    <source>
        <strain evidence="1">CBS6075</strain>
    </source>
</reference>
<evidence type="ECO:0000313" key="2">
    <source>
        <dbReference type="Proteomes" id="UP000769157"/>
    </source>
</evidence>
<dbReference type="RefSeq" id="XP_046061660.1">
    <property type="nucleotide sequence ID" value="XM_046204509.1"/>
</dbReference>
<proteinExistence type="predicted"/>
<gene>
    <name evidence="1" type="ORF">OGAPHI_003526</name>
</gene>
<name>A0A9P8T5P3_9ASCO</name>
<reference evidence="1" key="2">
    <citation type="submission" date="2021-01" db="EMBL/GenBank/DDBJ databases">
        <authorList>
            <person name="Schikora-Tamarit M.A."/>
        </authorList>
    </citation>
    <scope>NUCLEOTIDE SEQUENCE</scope>
    <source>
        <strain evidence="1">CBS6075</strain>
    </source>
</reference>
<keyword evidence="2" id="KW-1185">Reference proteome</keyword>
<dbReference type="AlphaFoldDB" id="A0A9P8T5P3"/>
<dbReference type="OrthoDB" id="4081443at2759"/>
<sequence length="546" mass="62713">MISKLPKSSLPYYKQLLAFDEYLSHNCTFDLKKGEVIGDPDLFWESVYKVMPLYEKLSTTGEIDDQRMDSLISMLRNGLRMYRFELSKQKKNFDKDSSHSLKNHKFHLSNSLKQLTDEILRNPTIGVSAAGVANLFKAYKDLEFVDEAVNFWEKGKEIPRLKPVFNSETVLGSVIQFLVDTGDFDLSEVDQIYDQIKKGKSKIIEEEPEVHSELMIGMIKAYLAKGDNERAGNLFKQITTDVCKEYEELAMDVPPNVLSYMTKAHFAFVCYSTDTNTADMFFESAAKGQLPYPTPLLLSFIKPYMLNSWVADGSLTKVRYIWEKTWLFNEKAKRSNSSISSSLNDLFFKIFFAKYPKCDAEGVQTLKNVIKSYSNIRAMDEPFFNCLLVNSSVWANTKVFKTILKAADLYNFQKTNVFYRCCLKSSGAVNLQVSEVHGLVESLLNSNVALGYKKIANADWLAIRDATINSENPTNQKIDYYFKLWKVCSPYFAEVSNYSSYQRADIKLNKAYAYIYKNIREIDASEIQLPQLDFFTKDESLEQRVS</sequence>
<comment type="caution">
    <text evidence="1">The sequence shown here is derived from an EMBL/GenBank/DDBJ whole genome shotgun (WGS) entry which is preliminary data.</text>
</comment>
<dbReference type="Proteomes" id="UP000769157">
    <property type="component" value="Unassembled WGS sequence"/>
</dbReference>